<feature type="region of interest" description="Disordered" evidence="1">
    <location>
        <begin position="1"/>
        <end position="25"/>
    </location>
</feature>
<dbReference type="Ensembl" id="ENSCSRT00000011030.1">
    <property type="protein sequence ID" value="ENSCSRP00000010639.1"/>
    <property type="gene ID" value="ENSCSRG00000007952.1"/>
</dbReference>
<reference evidence="2" key="2">
    <citation type="submission" date="2025-09" db="UniProtKB">
        <authorList>
            <consortium name="Ensembl"/>
        </authorList>
    </citation>
    <scope>IDENTIFICATION</scope>
</reference>
<sequence length="130" mass="14464">CPRSHSRSMAEPGRESRSSESWTSALVPGQCCHSASFMLPDGESDFPKPSVQGLQNSDLALSPPLQVVIDGFGWPQCEDWEPFTKQNLDADWNSENPWLKPGITRTAFCCSELTWVLQGEKYTVLMLEGD</sequence>
<dbReference type="Proteomes" id="UP000694403">
    <property type="component" value="Unplaced"/>
</dbReference>
<dbReference type="AlphaFoldDB" id="A0A8C3S9M4"/>
<keyword evidence="3" id="KW-1185">Reference proteome</keyword>
<proteinExistence type="predicted"/>
<name>A0A8C3S9M4_CHESE</name>
<reference evidence="2" key="1">
    <citation type="submission" date="2025-08" db="UniProtKB">
        <authorList>
            <consortium name="Ensembl"/>
        </authorList>
    </citation>
    <scope>IDENTIFICATION</scope>
</reference>
<evidence type="ECO:0000313" key="3">
    <source>
        <dbReference type="Proteomes" id="UP000694403"/>
    </source>
</evidence>
<evidence type="ECO:0000313" key="2">
    <source>
        <dbReference type="Ensembl" id="ENSCSRP00000010639.1"/>
    </source>
</evidence>
<organism evidence="2 3">
    <name type="scientific">Chelydra serpentina</name>
    <name type="common">Snapping turtle</name>
    <name type="synonym">Testudo serpentina</name>
    <dbReference type="NCBI Taxonomy" id="8475"/>
    <lineage>
        <taxon>Eukaryota</taxon>
        <taxon>Metazoa</taxon>
        <taxon>Chordata</taxon>
        <taxon>Craniata</taxon>
        <taxon>Vertebrata</taxon>
        <taxon>Euteleostomi</taxon>
        <taxon>Archelosauria</taxon>
        <taxon>Testudinata</taxon>
        <taxon>Testudines</taxon>
        <taxon>Cryptodira</taxon>
        <taxon>Durocryptodira</taxon>
        <taxon>Americhelydia</taxon>
        <taxon>Chelydroidea</taxon>
        <taxon>Chelydridae</taxon>
        <taxon>Chelydra</taxon>
    </lineage>
</organism>
<accession>A0A8C3S9M4</accession>
<evidence type="ECO:0000256" key="1">
    <source>
        <dbReference type="SAM" id="MobiDB-lite"/>
    </source>
</evidence>
<protein>
    <submittedName>
        <fullName evidence="2">Uncharacterized protein</fullName>
    </submittedName>
</protein>